<gene>
    <name evidence="2" type="ORF">STRTUCAR8_03312</name>
</gene>
<dbReference type="AlphaFoldDB" id="L7F168"/>
<keyword evidence="3" id="KW-1185">Reference proteome</keyword>
<accession>L7F168</accession>
<dbReference type="RefSeq" id="WP_006380131.1">
    <property type="nucleotide sequence ID" value="NZ_AEJB01000421.1"/>
</dbReference>
<comment type="caution">
    <text evidence="2">The sequence shown here is derived from an EMBL/GenBank/DDBJ whole genome shotgun (WGS) entry which is preliminary data.</text>
</comment>
<feature type="region of interest" description="Disordered" evidence="1">
    <location>
        <begin position="440"/>
        <end position="481"/>
    </location>
</feature>
<dbReference type="Proteomes" id="UP000010931">
    <property type="component" value="Unassembled WGS sequence"/>
</dbReference>
<evidence type="ECO:0000313" key="2">
    <source>
        <dbReference type="EMBL" id="ELP64894.1"/>
    </source>
</evidence>
<evidence type="ECO:0000256" key="1">
    <source>
        <dbReference type="SAM" id="MobiDB-lite"/>
    </source>
</evidence>
<dbReference type="PATRIC" id="fig|698760.3.peg.6287"/>
<sequence length="481" mass="54356">MTYIVTLTPSQIAKNEPDWLITQRFTKALPTELDTSPKGTRLAFLVCDNRTGSASNSRKEFAEHGRFITWVGSVLHINIVGPVDRSITIEPMRSCPRAVPLDGPEGILATLPPAHRAALEQALSGSAGYCGTETWQALREALQQGHSELTPYIDWLLAQTNPVVFRPDDDADLAWQEQKDATDSLTRVSGFPRSALSAWGRPAHRDDTYLAGLIPEPFEQSLIDHDVRAGLGDMSPFFDDWRRRSDVRCDIHVLEDSTGRRIEIVNVNATPVENRLGTDMIYYHHPTHSFVLVQYKRLDPRNKEYRVDKRLHQQMDRLEKVSQLSREPARPHEWRLAQDSCFLKFAYWRDSATSSSDLARGMYLPLSYARLLLDDDCTLGKRGGRIISYERVGRYLVSSEFTDLVKLGLVGTVGTSVEQLRDLGLQRAREGYSVVMGLETSEETPRARTTRVRNRSSKERPKVTSYSPPIAQESLFDVPDS</sequence>
<proteinExistence type="predicted"/>
<evidence type="ECO:0000313" key="3">
    <source>
        <dbReference type="Proteomes" id="UP000010931"/>
    </source>
</evidence>
<dbReference type="STRING" id="85558.T45_00008"/>
<protein>
    <submittedName>
        <fullName evidence="2">Uncharacterized protein</fullName>
    </submittedName>
</protein>
<reference evidence="2 3" key="1">
    <citation type="journal article" date="2011" name="Plasmid">
        <title>Streptomyces turgidiscabies Car8 contains a modular pathogenicity island that shares virulence genes with other actinobacterial plant pathogens.</title>
        <authorList>
            <person name="Huguet-Tapia J.C."/>
            <person name="Badger J.H."/>
            <person name="Loria R."/>
            <person name="Pettis G.S."/>
        </authorList>
    </citation>
    <scope>NUCLEOTIDE SEQUENCE [LARGE SCALE GENOMIC DNA]</scope>
    <source>
        <strain evidence="2 3">Car8</strain>
    </source>
</reference>
<organism evidence="2 3">
    <name type="scientific">Streptomyces turgidiscabies (strain Car8)</name>
    <dbReference type="NCBI Taxonomy" id="698760"/>
    <lineage>
        <taxon>Bacteria</taxon>
        <taxon>Bacillati</taxon>
        <taxon>Actinomycetota</taxon>
        <taxon>Actinomycetes</taxon>
        <taxon>Kitasatosporales</taxon>
        <taxon>Streptomycetaceae</taxon>
        <taxon>Streptomyces</taxon>
    </lineage>
</organism>
<name>L7F168_STRT8</name>
<dbReference type="EMBL" id="AEJB01000421">
    <property type="protein sequence ID" value="ELP64894.1"/>
    <property type="molecule type" value="Genomic_DNA"/>
</dbReference>